<evidence type="ECO:0000256" key="3">
    <source>
        <dbReference type="ARBA" id="ARBA00022989"/>
    </source>
</evidence>
<organism evidence="7 8">
    <name type="scientific">Pseudomonas abietaniphila</name>
    <dbReference type="NCBI Taxonomy" id="89065"/>
    <lineage>
        <taxon>Bacteria</taxon>
        <taxon>Pseudomonadati</taxon>
        <taxon>Pseudomonadota</taxon>
        <taxon>Gammaproteobacteria</taxon>
        <taxon>Pseudomonadales</taxon>
        <taxon>Pseudomonadaceae</taxon>
        <taxon>Pseudomonas</taxon>
    </lineage>
</organism>
<evidence type="ECO:0000313" key="8">
    <source>
        <dbReference type="Proteomes" id="UP000182894"/>
    </source>
</evidence>
<dbReference type="InterPro" id="IPR010445">
    <property type="entry name" value="LapA_dom"/>
</dbReference>
<evidence type="ECO:0000256" key="5">
    <source>
        <dbReference type="SAM" id="Phobius"/>
    </source>
</evidence>
<feature type="transmembrane region" description="Helical" evidence="5">
    <location>
        <begin position="7"/>
        <end position="25"/>
    </location>
</feature>
<sequence length="79" mass="8784">MRNIKRLIFFVVVLLIVATTVVFVLENQQSVALVFFGWSAPEMSIAVPVILALLVGMVIGPVLFSIARLRKRTKPSRMA</sequence>
<dbReference type="STRING" id="89065.SAMN05216605_10640"/>
<evidence type="ECO:0000256" key="1">
    <source>
        <dbReference type="ARBA" id="ARBA00022475"/>
    </source>
</evidence>
<keyword evidence="8" id="KW-1185">Reference proteome</keyword>
<feature type="domain" description="Lipopolysaccharide assembly protein A" evidence="6">
    <location>
        <begin position="26"/>
        <end position="74"/>
    </location>
</feature>
<dbReference type="OrthoDB" id="7032155at2"/>
<accession>A0A1G8BQ65</accession>
<protein>
    <recommendedName>
        <fullName evidence="6">Lipopolysaccharide assembly protein A domain-containing protein</fullName>
    </recommendedName>
</protein>
<evidence type="ECO:0000313" key="7">
    <source>
        <dbReference type="EMBL" id="SDH35386.1"/>
    </source>
</evidence>
<evidence type="ECO:0000259" key="6">
    <source>
        <dbReference type="Pfam" id="PF06305"/>
    </source>
</evidence>
<dbReference type="RefSeq" id="WP_074752908.1">
    <property type="nucleotide sequence ID" value="NZ_FNCO01000006.1"/>
</dbReference>
<keyword evidence="2 5" id="KW-0812">Transmembrane</keyword>
<keyword evidence="4 5" id="KW-0472">Membrane</keyword>
<evidence type="ECO:0000256" key="4">
    <source>
        <dbReference type="ARBA" id="ARBA00023136"/>
    </source>
</evidence>
<evidence type="ECO:0000256" key="2">
    <source>
        <dbReference type="ARBA" id="ARBA00022692"/>
    </source>
</evidence>
<dbReference type="Proteomes" id="UP000182894">
    <property type="component" value="Unassembled WGS sequence"/>
</dbReference>
<keyword evidence="1" id="KW-1003">Cell membrane</keyword>
<dbReference type="AlphaFoldDB" id="A0A1G8BQ65"/>
<keyword evidence="3 5" id="KW-1133">Transmembrane helix</keyword>
<gene>
    <name evidence="7" type="ORF">SAMN05216605_10640</name>
</gene>
<proteinExistence type="predicted"/>
<name>A0A1G8BQ65_9PSED</name>
<feature type="transmembrane region" description="Helical" evidence="5">
    <location>
        <begin position="45"/>
        <end position="67"/>
    </location>
</feature>
<reference evidence="8" key="1">
    <citation type="submission" date="2016-10" db="EMBL/GenBank/DDBJ databases">
        <authorList>
            <person name="Varghese N."/>
            <person name="Submissions S."/>
        </authorList>
    </citation>
    <scope>NUCLEOTIDE SEQUENCE [LARGE SCALE GENOMIC DNA]</scope>
    <source>
        <strain evidence="8">ATCC 700689</strain>
    </source>
</reference>
<dbReference type="EMBL" id="FNCO01000006">
    <property type="protein sequence ID" value="SDH35386.1"/>
    <property type="molecule type" value="Genomic_DNA"/>
</dbReference>
<dbReference type="Pfam" id="PF06305">
    <property type="entry name" value="LapA_dom"/>
    <property type="match status" value="1"/>
</dbReference>
<dbReference type="GO" id="GO:0005886">
    <property type="term" value="C:plasma membrane"/>
    <property type="evidence" value="ECO:0007669"/>
    <property type="project" value="InterPro"/>
</dbReference>